<reference evidence="2 3" key="1">
    <citation type="journal article" date="2015" name="Plant Cell">
        <title>Oil accumulation by the oleaginous diatom Fistulifera solaris as revealed by the genome and transcriptome.</title>
        <authorList>
            <person name="Tanaka T."/>
            <person name="Maeda Y."/>
            <person name="Veluchamy A."/>
            <person name="Tanaka M."/>
            <person name="Abida H."/>
            <person name="Marechal E."/>
            <person name="Bowler C."/>
            <person name="Muto M."/>
            <person name="Sunaga Y."/>
            <person name="Tanaka M."/>
            <person name="Yoshino T."/>
            <person name="Taniguchi T."/>
            <person name="Fukuda Y."/>
            <person name="Nemoto M."/>
            <person name="Matsumoto M."/>
            <person name="Wong P.S."/>
            <person name="Aburatani S."/>
            <person name="Fujibuchi W."/>
        </authorList>
    </citation>
    <scope>NUCLEOTIDE SEQUENCE [LARGE SCALE GENOMIC DNA]</scope>
    <source>
        <strain evidence="2 3">JPCC DA0580</strain>
    </source>
</reference>
<keyword evidence="3" id="KW-1185">Reference proteome</keyword>
<dbReference type="PANTHER" id="PTHR23030:SF30">
    <property type="entry name" value="TYROSINE-PROTEIN PHOSPHATASE NON-RECEPTOR TYPE 23"/>
    <property type="match status" value="1"/>
</dbReference>
<dbReference type="Pfam" id="PF03097">
    <property type="entry name" value="BRO1"/>
    <property type="match status" value="1"/>
</dbReference>
<dbReference type="Gene3D" id="1.25.40.280">
    <property type="entry name" value="alix/aip1 like domains"/>
    <property type="match status" value="1"/>
</dbReference>
<name>A0A1Z5K022_FISSO</name>
<proteinExistence type="predicted"/>
<gene>
    <name evidence="2" type="ORF">FisN_19Hh084</name>
</gene>
<dbReference type="PROSITE" id="PS51180">
    <property type="entry name" value="BRO1"/>
    <property type="match status" value="1"/>
</dbReference>
<feature type="domain" description="BRO1" evidence="1">
    <location>
        <begin position="1"/>
        <end position="395"/>
    </location>
</feature>
<evidence type="ECO:0000259" key="1">
    <source>
        <dbReference type="PROSITE" id="PS51180"/>
    </source>
</evidence>
<dbReference type="GO" id="GO:0043328">
    <property type="term" value="P:protein transport to vacuole involved in ubiquitin-dependent protein catabolic process via the multivesicular body sorting pathway"/>
    <property type="evidence" value="ECO:0007669"/>
    <property type="project" value="TreeGrafter"/>
</dbReference>
<dbReference type="InParanoid" id="A0A1Z5K022"/>
<evidence type="ECO:0000313" key="3">
    <source>
        <dbReference type="Proteomes" id="UP000198406"/>
    </source>
</evidence>
<protein>
    <submittedName>
        <fullName evidence="2">Programmed cell death 6-interacting protein</fullName>
    </submittedName>
</protein>
<dbReference type="EMBL" id="BDSP01000137">
    <property type="protein sequence ID" value="GAX19509.1"/>
    <property type="molecule type" value="Genomic_DNA"/>
</dbReference>
<dbReference type="InterPro" id="IPR004328">
    <property type="entry name" value="BRO1_dom"/>
</dbReference>
<dbReference type="GO" id="GO:0005768">
    <property type="term" value="C:endosome"/>
    <property type="evidence" value="ECO:0007669"/>
    <property type="project" value="TreeGrafter"/>
</dbReference>
<dbReference type="Proteomes" id="UP000198406">
    <property type="component" value="Unassembled WGS sequence"/>
</dbReference>
<sequence length="395" mass="44750">MLVLPLKPALRYDIMTALAQWLDSDHHISFDNLKNPLQFILPKPDFCSVACRDELLRLQSLRNSISDILTRPDSHAAALHNSSVWDDLQEYHAVLLEFEKRGFPAIDDAMTGIQLTWKAAWSDKEKETHAHFPWERSAVLFNIAALYSYKAATECKPTNRDDCKQAVSYYQTAATIISILKQLVAPEDFNTIDFSNPLLSFWESFFLAAAQSNIYRIMSLTGEDDAAKHKNLSGLAQAAHLIYNTALKDTQDPRLASELSAVCNSEWAPFCKAQAMIHGAKAEYHQAVVHRLSGAWGKEIARLRACHDKLLACQEFCDSVEPNNEGVVDYVLRETKAIRPVVYDRLVEVEKDNYTIYQDTVPKVMEEIPSKQLAKVKEQLPEAMLMTRRTLFASI</sequence>
<dbReference type="InterPro" id="IPR038499">
    <property type="entry name" value="BRO1_sf"/>
</dbReference>
<dbReference type="AlphaFoldDB" id="A0A1Z5K022"/>
<dbReference type="PANTHER" id="PTHR23030">
    <property type="entry name" value="PCD6 INTERACTING PROTEIN-RELATED"/>
    <property type="match status" value="1"/>
</dbReference>
<evidence type="ECO:0000313" key="2">
    <source>
        <dbReference type="EMBL" id="GAX19509.1"/>
    </source>
</evidence>
<accession>A0A1Z5K022</accession>
<organism evidence="2 3">
    <name type="scientific">Fistulifera solaris</name>
    <name type="common">Oleaginous diatom</name>
    <dbReference type="NCBI Taxonomy" id="1519565"/>
    <lineage>
        <taxon>Eukaryota</taxon>
        <taxon>Sar</taxon>
        <taxon>Stramenopiles</taxon>
        <taxon>Ochrophyta</taxon>
        <taxon>Bacillariophyta</taxon>
        <taxon>Bacillariophyceae</taxon>
        <taxon>Bacillariophycidae</taxon>
        <taxon>Naviculales</taxon>
        <taxon>Naviculaceae</taxon>
        <taxon>Fistulifera</taxon>
    </lineage>
</organism>
<dbReference type="OrthoDB" id="2141925at2759"/>
<comment type="caution">
    <text evidence="2">The sequence shown here is derived from an EMBL/GenBank/DDBJ whole genome shotgun (WGS) entry which is preliminary data.</text>
</comment>
<dbReference type="SMART" id="SM01041">
    <property type="entry name" value="BRO1"/>
    <property type="match status" value="1"/>
</dbReference>